<dbReference type="InterPro" id="IPR008271">
    <property type="entry name" value="Ser/Thr_kinase_AS"/>
</dbReference>
<dbReference type="InterPro" id="IPR011990">
    <property type="entry name" value="TPR-like_helical_dom_sf"/>
</dbReference>
<evidence type="ECO:0000256" key="8">
    <source>
        <dbReference type="SAM" id="Phobius"/>
    </source>
</evidence>
<keyword evidence="3" id="KW-0808">Transferase</keyword>
<dbReference type="InterPro" id="IPR000719">
    <property type="entry name" value="Prot_kinase_dom"/>
</dbReference>
<dbReference type="AlphaFoldDB" id="A0A4U1J5A8"/>
<dbReference type="Proteomes" id="UP000309215">
    <property type="component" value="Unassembled WGS sequence"/>
</dbReference>
<dbReference type="EMBL" id="SSMQ01000038">
    <property type="protein sequence ID" value="TKD01658.1"/>
    <property type="molecule type" value="Genomic_DNA"/>
</dbReference>
<sequence length="1087" mass="119010">MDGRSRAQCCSNISGGLASCHDEPSRPMTLARSDDMAETLDAGVAKSHTRLGAGGTGEGRIPPDALRERYEELRLIGEGAMGSVFRGWDPRLGRAVALKLLKSDDSDGTRRFLAEARAQARVQHDNVCRVYEVGEADGQPYIAMELIDGVPLDRAHQKMTLEQKVKVVREAAAALHEAHRLGLVHRDVKPGNIMVTTAEDGSLKPYVVDFGLAREVASSGETLQNAIAGTPSYMSPEQAEGNTALLDRRTDVYSLGATLYELIAGRPPFAGSNAMSILTQVILEDAPGLGSIRRGVPTELETIVMKCLQRDPSRRYESARAFGEDLQRFLDGEPILAKRASLAYVLWAKTRKNRAVVLVASIGLCVALVLGGMWVNAARHASEQARLARELGEDVKYVELFLRSAYGFPAHDIERERRVVRARLAEIERRMAAAGRAGEGPGHYALGRGHLALHEYETARTQLARAFAAGYTKPEVHYALGLALGGRYQEELDGARRLEDGAAREAAIRKAEASFRDPALQHLQASGGTAVESRAYIEGLVALYEKRYDDAAAKALLAAEESPWLYEAKKLEGDARFEAGITASESGRQEEGRRLFMRAIEAYRAAAAMARSDAAVHEALAESWIQVLGLDKWEGRDGRVAFESALAACNDALAVNPRSANTYSKQGRAYYHLGDHQLRSGGDPRPTLEKAVESGRAAIEIAPGDAISMDGVGIAHVYIAKYERRIGLDPVPSLERAMKSFDEANRIQPSFAWAWNDAGIALQSRAEYEADHGLDPRRTLDESVARYERAGKEDRTYNSAFSNMALVLAIRAGYELSIGQDPRPSVQRAVEACARGAEINPKWLPMLNNRGWAELVAAQYEEATGADPTATLERVEASFQASLDLNKDEADTHFGMGAAKHVRALYLLRTNADSQNVLDVAHAELRRAAQLDAREPLIRLELGLLTMTMARRAALRGEAPAALLDEAERVLREGLRINTRHAPLHAALAELLALRAEQQPTRDAAREKFLAEGLAVADEALRHNPKWALALAAKGVLFAERARAGKEAVRADDIRLAVEWLDRAIATNPLLPRRFQDRRADLRRRAP</sequence>
<dbReference type="Gene3D" id="1.25.40.10">
    <property type="entry name" value="Tetratricopeptide repeat domain"/>
    <property type="match status" value="3"/>
</dbReference>
<dbReference type="EC" id="2.7.11.1" evidence="1"/>
<dbReference type="CDD" id="cd14014">
    <property type="entry name" value="STKc_PknB_like"/>
    <property type="match status" value="1"/>
</dbReference>
<keyword evidence="2 10" id="KW-0723">Serine/threonine-protein kinase</keyword>
<dbReference type="GO" id="GO:0005524">
    <property type="term" value="F:ATP binding"/>
    <property type="evidence" value="ECO:0007669"/>
    <property type="project" value="UniProtKB-UniRule"/>
</dbReference>
<reference evidence="10 11" key="1">
    <citation type="submission" date="2019-04" db="EMBL/GenBank/DDBJ databases">
        <authorList>
            <person name="Li Y."/>
            <person name="Wang J."/>
        </authorList>
    </citation>
    <scope>NUCLEOTIDE SEQUENCE [LARGE SCALE GENOMIC DNA]</scope>
    <source>
        <strain evidence="10 11">DSM 14668</strain>
    </source>
</reference>
<dbReference type="SUPFAM" id="SSF48439">
    <property type="entry name" value="Protein prenylyltransferase"/>
    <property type="match status" value="1"/>
</dbReference>
<dbReference type="PROSITE" id="PS51257">
    <property type="entry name" value="PROKAR_LIPOPROTEIN"/>
    <property type="match status" value="1"/>
</dbReference>
<dbReference type="OrthoDB" id="9801841at2"/>
<dbReference type="SUPFAM" id="SSF56112">
    <property type="entry name" value="Protein kinase-like (PK-like)"/>
    <property type="match status" value="1"/>
</dbReference>
<feature type="domain" description="Protein kinase" evidence="9">
    <location>
        <begin position="70"/>
        <end position="330"/>
    </location>
</feature>
<accession>A0A4U1J5A8</accession>
<dbReference type="Pfam" id="PF00069">
    <property type="entry name" value="Pkinase"/>
    <property type="match status" value="1"/>
</dbReference>
<evidence type="ECO:0000256" key="3">
    <source>
        <dbReference type="ARBA" id="ARBA00022679"/>
    </source>
</evidence>
<dbReference type="PROSITE" id="PS00108">
    <property type="entry name" value="PROTEIN_KINASE_ST"/>
    <property type="match status" value="1"/>
</dbReference>
<dbReference type="PANTHER" id="PTHR43289">
    <property type="entry name" value="MITOGEN-ACTIVATED PROTEIN KINASE KINASE KINASE 20-RELATED"/>
    <property type="match status" value="1"/>
</dbReference>
<dbReference type="SUPFAM" id="SSF48452">
    <property type="entry name" value="TPR-like"/>
    <property type="match status" value="1"/>
</dbReference>
<evidence type="ECO:0000259" key="9">
    <source>
        <dbReference type="PROSITE" id="PS50011"/>
    </source>
</evidence>
<feature type="binding site" evidence="7">
    <location>
        <position position="99"/>
    </location>
    <ligand>
        <name>ATP</name>
        <dbReference type="ChEBI" id="CHEBI:30616"/>
    </ligand>
</feature>
<dbReference type="PROSITE" id="PS50011">
    <property type="entry name" value="PROTEIN_KINASE_DOM"/>
    <property type="match status" value="1"/>
</dbReference>
<gene>
    <name evidence="10" type="ORF">E8A74_30390</name>
</gene>
<evidence type="ECO:0000256" key="5">
    <source>
        <dbReference type="ARBA" id="ARBA00022777"/>
    </source>
</evidence>
<keyword evidence="6 7" id="KW-0067">ATP-binding</keyword>
<dbReference type="InterPro" id="IPR011009">
    <property type="entry name" value="Kinase-like_dom_sf"/>
</dbReference>
<dbReference type="FunFam" id="1.10.510.10:FF:000021">
    <property type="entry name" value="Serine/threonine protein kinase"/>
    <property type="match status" value="1"/>
</dbReference>
<evidence type="ECO:0000256" key="1">
    <source>
        <dbReference type="ARBA" id="ARBA00012513"/>
    </source>
</evidence>
<name>A0A4U1J5A8_9BACT</name>
<organism evidence="10 11">
    <name type="scientific">Polyangium fumosum</name>
    <dbReference type="NCBI Taxonomy" id="889272"/>
    <lineage>
        <taxon>Bacteria</taxon>
        <taxon>Pseudomonadati</taxon>
        <taxon>Myxococcota</taxon>
        <taxon>Polyangia</taxon>
        <taxon>Polyangiales</taxon>
        <taxon>Polyangiaceae</taxon>
        <taxon>Polyangium</taxon>
    </lineage>
</organism>
<evidence type="ECO:0000313" key="10">
    <source>
        <dbReference type="EMBL" id="TKD01658.1"/>
    </source>
</evidence>
<comment type="caution">
    <text evidence="10">The sequence shown here is derived from an EMBL/GenBank/DDBJ whole genome shotgun (WGS) entry which is preliminary data.</text>
</comment>
<dbReference type="Gene3D" id="3.30.200.20">
    <property type="entry name" value="Phosphorylase Kinase, domain 1"/>
    <property type="match status" value="1"/>
</dbReference>
<keyword evidence="5 10" id="KW-0418">Kinase</keyword>
<dbReference type="PROSITE" id="PS00107">
    <property type="entry name" value="PROTEIN_KINASE_ATP"/>
    <property type="match status" value="1"/>
</dbReference>
<protein>
    <recommendedName>
        <fullName evidence="1">non-specific serine/threonine protein kinase</fullName>
        <ecNumber evidence="1">2.7.11.1</ecNumber>
    </recommendedName>
</protein>
<keyword evidence="8" id="KW-0812">Transmembrane</keyword>
<evidence type="ECO:0000256" key="2">
    <source>
        <dbReference type="ARBA" id="ARBA00022527"/>
    </source>
</evidence>
<dbReference type="InterPro" id="IPR017441">
    <property type="entry name" value="Protein_kinase_ATP_BS"/>
</dbReference>
<evidence type="ECO:0000256" key="7">
    <source>
        <dbReference type="PROSITE-ProRule" id="PRU10141"/>
    </source>
</evidence>
<evidence type="ECO:0000313" key="11">
    <source>
        <dbReference type="Proteomes" id="UP000309215"/>
    </source>
</evidence>
<feature type="transmembrane region" description="Helical" evidence="8">
    <location>
        <begin position="355"/>
        <end position="375"/>
    </location>
</feature>
<dbReference type="SMART" id="SM00220">
    <property type="entry name" value="S_TKc"/>
    <property type="match status" value="1"/>
</dbReference>
<evidence type="ECO:0000256" key="4">
    <source>
        <dbReference type="ARBA" id="ARBA00022741"/>
    </source>
</evidence>
<keyword evidence="8" id="KW-0472">Membrane</keyword>
<dbReference type="GO" id="GO:0004674">
    <property type="term" value="F:protein serine/threonine kinase activity"/>
    <property type="evidence" value="ECO:0007669"/>
    <property type="project" value="UniProtKB-KW"/>
</dbReference>
<keyword evidence="4 7" id="KW-0547">Nucleotide-binding</keyword>
<keyword evidence="8" id="KW-1133">Transmembrane helix</keyword>
<proteinExistence type="predicted"/>
<keyword evidence="11" id="KW-1185">Reference proteome</keyword>
<dbReference type="PANTHER" id="PTHR43289:SF6">
    <property type="entry name" value="SERINE_THREONINE-PROTEIN KINASE NEKL-3"/>
    <property type="match status" value="1"/>
</dbReference>
<evidence type="ECO:0000256" key="6">
    <source>
        <dbReference type="ARBA" id="ARBA00022840"/>
    </source>
</evidence>
<dbReference type="Gene3D" id="1.10.510.10">
    <property type="entry name" value="Transferase(Phosphotransferase) domain 1"/>
    <property type="match status" value="1"/>
</dbReference>